<keyword evidence="1" id="KW-1133">Transmembrane helix</keyword>
<feature type="transmembrane region" description="Helical" evidence="1">
    <location>
        <begin position="39"/>
        <end position="60"/>
    </location>
</feature>
<keyword evidence="1" id="KW-0472">Membrane</keyword>
<protein>
    <submittedName>
        <fullName evidence="2">Uncharacterized protein</fullName>
    </submittedName>
</protein>
<reference evidence="2" key="1">
    <citation type="submission" date="2021-01" db="EMBL/GenBank/DDBJ databases">
        <title>Genomic Encyclopedia of Type Strains, Phase IV (KMG-IV): sequencing the most valuable type-strain genomes for metagenomic binning, comparative biology and taxonomic classification.</title>
        <authorList>
            <person name="Goeker M."/>
        </authorList>
    </citation>
    <scope>NUCLEOTIDE SEQUENCE</scope>
    <source>
        <strain evidence="2">DSM 25523</strain>
    </source>
</reference>
<dbReference type="EMBL" id="JAFBEB010000003">
    <property type="protein sequence ID" value="MBM7589794.1"/>
    <property type="molecule type" value="Genomic_DNA"/>
</dbReference>
<sequence length="77" mass="8502">MDIIQLIWICLVWIARIFVSVFILFGLFLAIYGAVSGEYGMALMYFAGAAGLCWGFKAFLGFKKKEGKAAGTVRKRG</sequence>
<dbReference type="AlphaFoldDB" id="A0A938XX71"/>
<keyword evidence="3" id="KW-1185">Reference proteome</keyword>
<dbReference type="RefSeq" id="WP_204517511.1">
    <property type="nucleotide sequence ID" value="NZ_BAABIN010000033.1"/>
</dbReference>
<comment type="caution">
    <text evidence="2">The sequence shown here is derived from an EMBL/GenBank/DDBJ whole genome shotgun (WGS) entry which is preliminary data.</text>
</comment>
<accession>A0A938XX71</accession>
<gene>
    <name evidence="2" type="ORF">JOD01_001394</name>
</gene>
<evidence type="ECO:0000313" key="3">
    <source>
        <dbReference type="Proteomes" id="UP000717624"/>
    </source>
</evidence>
<name>A0A938XX71_9BACL</name>
<evidence type="ECO:0000256" key="1">
    <source>
        <dbReference type="SAM" id="Phobius"/>
    </source>
</evidence>
<proteinExistence type="predicted"/>
<feature type="transmembrane region" description="Helical" evidence="1">
    <location>
        <begin position="7"/>
        <end position="33"/>
    </location>
</feature>
<dbReference type="Proteomes" id="UP000717624">
    <property type="component" value="Unassembled WGS sequence"/>
</dbReference>
<organism evidence="2 3">
    <name type="scientific">Brevibacillus fulvus</name>
    <dbReference type="NCBI Taxonomy" id="1125967"/>
    <lineage>
        <taxon>Bacteria</taxon>
        <taxon>Bacillati</taxon>
        <taxon>Bacillota</taxon>
        <taxon>Bacilli</taxon>
        <taxon>Bacillales</taxon>
        <taxon>Paenibacillaceae</taxon>
        <taxon>Brevibacillus</taxon>
    </lineage>
</organism>
<keyword evidence="1" id="KW-0812">Transmembrane</keyword>
<evidence type="ECO:0000313" key="2">
    <source>
        <dbReference type="EMBL" id="MBM7589794.1"/>
    </source>
</evidence>